<dbReference type="Proteomes" id="UP000703661">
    <property type="component" value="Unassembled WGS sequence"/>
</dbReference>
<keyword evidence="1" id="KW-0808">Transferase</keyword>
<proteinExistence type="predicted"/>
<dbReference type="InterPro" id="IPR013035">
    <property type="entry name" value="PEP_carboxykinase_C"/>
</dbReference>
<dbReference type="SUPFAM" id="SSF53795">
    <property type="entry name" value="PEP carboxykinase-like"/>
    <property type="match status" value="1"/>
</dbReference>
<dbReference type="AlphaFoldDB" id="A0A9P6MCU2"/>
<dbReference type="GO" id="GO:0016301">
    <property type="term" value="F:kinase activity"/>
    <property type="evidence" value="ECO:0007669"/>
    <property type="project" value="UniProtKB-KW"/>
</dbReference>
<dbReference type="Pfam" id="PF01293">
    <property type="entry name" value="PEPCK_ATP"/>
    <property type="match status" value="1"/>
</dbReference>
<gene>
    <name evidence="1" type="primary">PCK1_3</name>
    <name evidence="1" type="ORF">BGZ80_008388</name>
</gene>
<reference evidence="1" key="1">
    <citation type="journal article" date="2020" name="Fungal Divers.">
        <title>Resolving the Mortierellaceae phylogeny through synthesis of multi-gene phylogenetics and phylogenomics.</title>
        <authorList>
            <person name="Vandepol N."/>
            <person name="Liber J."/>
            <person name="Desiro A."/>
            <person name="Na H."/>
            <person name="Kennedy M."/>
            <person name="Barry K."/>
            <person name="Grigoriev I.V."/>
            <person name="Miller A.N."/>
            <person name="O'Donnell K."/>
            <person name="Stajich J.E."/>
            <person name="Bonito G."/>
        </authorList>
    </citation>
    <scope>NUCLEOTIDE SEQUENCE</scope>
    <source>
        <strain evidence="1">NRRL 2769</strain>
    </source>
</reference>
<evidence type="ECO:0000313" key="2">
    <source>
        <dbReference type="Proteomes" id="UP000703661"/>
    </source>
</evidence>
<comment type="caution">
    <text evidence="1">The sequence shown here is derived from an EMBL/GenBank/DDBJ whole genome shotgun (WGS) entry which is preliminary data.</text>
</comment>
<keyword evidence="1" id="KW-0418">Kinase</keyword>
<dbReference type="PANTHER" id="PTHR30031">
    <property type="entry name" value="PHOSPHOENOLPYRUVATE CARBOXYKINASE ATP"/>
    <property type="match status" value="1"/>
</dbReference>
<keyword evidence="2" id="KW-1185">Reference proteome</keyword>
<sequence>MLAQKIEEHKADVWLINTGWTGGAYGKTGQRISLKYSRGIIDAIHSGELKKAQYQTYPIFDLQIPTEIPGIPSDKLAQLFKENFTKYQDQATPEIIAAGPKI</sequence>
<name>A0A9P6MCU2_9FUNG</name>
<dbReference type="PANTHER" id="PTHR30031:SF0">
    <property type="entry name" value="PHOSPHOENOLPYRUVATE CARBOXYKINASE (ATP)"/>
    <property type="match status" value="1"/>
</dbReference>
<organism evidence="1 2">
    <name type="scientific">Entomortierella chlamydospora</name>
    <dbReference type="NCBI Taxonomy" id="101097"/>
    <lineage>
        <taxon>Eukaryota</taxon>
        <taxon>Fungi</taxon>
        <taxon>Fungi incertae sedis</taxon>
        <taxon>Mucoromycota</taxon>
        <taxon>Mortierellomycotina</taxon>
        <taxon>Mortierellomycetes</taxon>
        <taxon>Mortierellales</taxon>
        <taxon>Mortierellaceae</taxon>
        <taxon>Entomortierella</taxon>
    </lineage>
</organism>
<dbReference type="Gene3D" id="3.90.228.20">
    <property type="match status" value="1"/>
</dbReference>
<dbReference type="GO" id="GO:0006094">
    <property type="term" value="P:gluconeogenesis"/>
    <property type="evidence" value="ECO:0007669"/>
    <property type="project" value="InterPro"/>
</dbReference>
<dbReference type="InterPro" id="IPR001272">
    <property type="entry name" value="PEP_carboxykinase_ATP"/>
</dbReference>
<protein>
    <submittedName>
        <fullName evidence="1">Protein kinase C-like 1</fullName>
    </submittedName>
</protein>
<dbReference type="GO" id="GO:0004612">
    <property type="term" value="F:phosphoenolpyruvate carboxykinase (ATP) activity"/>
    <property type="evidence" value="ECO:0007669"/>
    <property type="project" value="InterPro"/>
</dbReference>
<dbReference type="GO" id="GO:0005829">
    <property type="term" value="C:cytosol"/>
    <property type="evidence" value="ECO:0007669"/>
    <property type="project" value="TreeGrafter"/>
</dbReference>
<dbReference type="EMBL" id="JAAAID010004521">
    <property type="protein sequence ID" value="KAF9992850.1"/>
    <property type="molecule type" value="Genomic_DNA"/>
</dbReference>
<accession>A0A9P6MCU2</accession>
<evidence type="ECO:0000313" key="1">
    <source>
        <dbReference type="EMBL" id="KAF9992850.1"/>
    </source>
</evidence>
<dbReference type="GO" id="GO:0005524">
    <property type="term" value="F:ATP binding"/>
    <property type="evidence" value="ECO:0007669"/>
    <property type="project" value="InterPro"/>
</dbReference>